<evidence type="ECO:0000313" key="1">
    <source>
        <dbReference type="EMBL" id="GMN41266.1"/>
    </source>
</evidence>
<protein>
    <submittedName>
        <fullName evidence="1">Uncharacterized protein</fullName>
    </submittedName>
</protein>
<proteinExistence type="predicted"/>
<name>A0AA88ACB1_FICCA</name>
<evidence type="ECO:0000313" key="2">
    <source>
        <dbReference type="Proteomes" id="UP001187192"/>
    </source>
</evidence>
<comment type="caution">
    <text evidence="1">The sequence shown here is derived from an EMBL/GenBank/DDBJ whole genome shotgun (WGS) entry which is preliminary data.</text>
</comment>
<dbReference type="Proteomes" id="UP001187192">
    <property type="component" value="Unassembled WGS sequence"/>
</dbReference>
<accession>A0AA88ACB1</accession>
<dbReference type="EMBL" id="BTGU01000012">
    <property type="protein sequence ID" value="GMN41266.1"/>
    <property type="molecule type" value="Genomic_DNA"/>
</dbReference>
<gene>
    <name evidence="1" type="ORF">TIFTF001_010494</name>
</gene>
<sequence>MCVLSFIFSSYRKNAILPLNWREEIGINVTSKEEIRRWHAERGDHGAKRGEEIGIGIGIGIDIGVSVA</sequence>
<dbReference type="AlphaFoldDB" id="A0AA88ACB1"/>
<organism evidence="1 2">
    <name type="scientific">Ficus carica</name>
    <name type="common">Common fig</name>
    <dbReference type="NCBI Taxonomy" id="3494"/>
    <lineage>
        <taxon>Eukaryota</taxon>
        <taxon>Viridiplantae</taxon>
        <taxon>Streptophyta</taxon>
        <taxon>Embryophyta</taxon>
        <taxon>Tracheophyta</taxon>
        <taxon>Spermatophyta</taxon>
        <taxon>Magnoliopsida</taxon>
        <taxon>eudicotyledons</taxon>
        <taxon>Gunneridae</taxon>
        <taxon>Pentapetalae</taxon>
        <taxon>rosids</taxon>
        <taxon>fabids</taxon>
        <taxon>Rosales</taxon>
        <taxon>Moraceae</taxon>
        <taxon>Ficeae</taxon>
        <taxon>Ficus</taxon>
    </lineage>
</organism>
<reference evidence="1" key="1">
    <citation type="submission" date="2023-07" db="EMBL/GenBank/DDBJ databases">
        <title>draft genome sequence of fig (Ficus carica).</title>
        <authorList>
            <person name="Takahashi T."/>
            <person name="Nishimura K."/>
        </authorList>
    </citation>
    <scope>NUCLEOTIDE SEQUENCE</scope>
</reference>
<keyword evidence="2" id="KW-1185">Reference proteome</keyword>